<dbReference type="AlphaFoldDB" id="A0A366KZU4"/>
<sequence length="112" mass="12743">MSEFVLIFRRDYKTPSAQPSPEQMQEHLGHWQNWFGKLKDEDRLTRPVQRIDQQGRISGQYNSVQTGPYTEATDSIGGLVFIQAQDYDEAVALAKTCPILELNGSVEIRMGL</sequence>
<dbReference type="Gene3D" id="3.30.70.1060">
    <property type="entry name" value="Dimeric alpha+beta barrel"/>
    <property type="match status" value="1"/>
</dbReference>
<dbReference type="Proteomes" id="UP000252081">
    <property type="component" value="Unassembled WGS sequence"/>
</dbReference>
<dbReference type="RefSeq" id="WP_113949326.1">
    <property type="nucleotide sequence ID" value="NZ_QNQU01000010.1"/>
</dbReference>
<evidence type="ECO:0000256" key="1">
    <source>
        <dbReference type="ARBA" id="ARBA00007689"/>
    </source>
</evidence>
<protein>
    <submittedName>
        <fullName evidence="3">Transcription initiation protein</fullName>
    </submittedName>
</protein>
<gene>
    <name evidence="3" type="ORF">DRW42_13385</name>
</gene>
<organism evidence="3 4">
    <name type="scientific">Pedobacter miscanthi</name>
    <dbReference type="NCBI Taxonomy" id="2259170"/>
    <lineage>
        <taxon>Bacteria</taxon>
        <taxon>Pseudomonadati</taxon>
        <taxon>Bacteroidota</taxon>
        <taxon>Sphingobacteriia</taxon>
        <taxon>Sphingobacteriales</taxon>
        <taxon>Sphingobacteriaceae</taxon>
        <taxon>Pedobacter</taxon>
    </lineage>
</organism>
<dbReference type="OrthoDB" id="7782105at2"/>
<accession>A0A366KZU4</accession>
<reference evidence="3 4" key="1">
    <citation type="submission" date="2018-07" db="EMBL/GenBank/DDBJ databases">
        <title>A draft genome of a endophytic bacteria, a new species of Pedobacter.</title>
        <authorList>
            <person name="Zhang Z.D."/>
            <person name="Chen Z.J."/>
        </authorList>
    </citation>
    <scope>NUCLEOTIDE SEQUENCE [LARGE SCALE GENOMIC DNA]</scope>
    <source>
        <strain evidence="3 4">RS10</strain>
    </source>
</reference>
<dbReference type="Pfam" id="PF03795">
    <property type="entry name" value="YCII"/>
    <property type="match status" value="1"/>
</dbReference>
<evidence type="ECO:0000259" key="2">
    <source>
        <dbReference type="Pfam" id="PF03795"/>
    </source>
</evidence>
<evidence type="ECO:0000313" key="4">
    <source>
        <dbReference type="Proteomes" id="UP000252081"/>
    </source>
</evidence>
<feature type="domain" description="YCII-related" evidence="2">
    <location>
        <begin position="33"/>
        <end position="109"/>
    </location>
</feature>
<dbReference type="InterPro" id="IPR005545">
    <property type="entry name" value="YCII"/>
</dbReference>
<dbReference type="SUPFAM" id="SSF54909">
    <property type="entry name" value="Dimeric alpha+beta barrel"/>
    <property type="match status" value="1"/>
</dbReference>
<comment type="caution">
    <text evidence="3">The sequence shown here is derived from an EMBL/GenBank/DDBJ whole genome shotgun (WGS) entry which is preliminary data.</text>
</comment>
<dbReference type="InterPro" id="IPR011008">
    <property type="entry name" value="Dimeric_a/b-barrel"/>
</dbReference>
<dbReference type="EMBL" id="QNQU01000010">
    <property type="protein sequence ID" value="RBQ06763.1"/>
    <property type="molecule type" value="Genomic_DNA"/>
</dbReference>
<name>A0A366KZU4_9SPHI</name>
<comment type="similarity">
    <text evidence="1">Belongs to the YciI family.</text>
</comment>
<evidence type="ECO:0000313" key="3">
    <source>
        <dbReference type="EMBL" id="RBQ06763.1"/>
    </source>
</evidence>
<keyword evidence="4" id="KW-1185">Reference proteome</keyword>
<proteinExistence type="inferred from homology"/>